<evidence type="ECO:0000256" key="2">
    <source>
        <dbReference type="SAM" id="MobiDB-lite"/>
    </source>
</evidence>
<keyword evidence="4" id="KW-1185">Reference proteome</keyword>
<dbReference type="EMBL" id="BGPR01001296">
    <property type="protein sequence ID" value="GBM50360.1"/>
    <property type="molecule type" value="Genomic_DNA"/>
</dbReference>
<evidence type="ECO:0000313" key="3">
    <source>
        <dbReference type="EMBL" id="GBM50360.1"/>
    </source>
</evidence>
<feature type="region of interest" description="Disordered" evidence="2">
    <location>
        <begin position="66"/>
        <end position="103"/>
    </location>
</feature>
<name>A0A4Y2G9K2_ARAVE</name>
<comment type="caution">
    <text evidence="3">The sequence shown here is derived from an EMBL/GenBank/DDBJ whole genome shotgun (WGS) entry which is preliminary data.</text>
</comment>
<feature type="compositionally biased region" description="Polar residues" evidence="2">
    <location>
        <begin position="88"/>
        <end position="103"/>
    </location>
</feature>
<organism evidence="3 4">
    <name type="scientific">Araneus ventricosus</name>
    <name type="common">Orbweaver spider</name>
    <name type="synonym">Epeira ventricosa</name>
    <dbReference type="NCBI Taxonomy" id="182803"/>
    <lineage>
        <taxon>Eukaryota</taxon>
        <taxon>Metazoa</taxon>
        <taxon>Ecdysozoa</taxon>
        <taxon>Arthropoda</taxon>
        <taxon>Chelicerata</taxon>
        <taxon>Arachnida</taxon>
        <taxon>Araneae</taxon>
        <taxon>Araneomorphae</taxon>
        <taxon>Entelegynae</taxon>
        <taxon>Araneoidea</taxon>
        <taxon>Araneidae</taxon>
        <taxon>Araneus</taxon>
    </lineage>
</organism>
<feature type="coiled-coil region" evidence="1">
    <location>
        <begin position="27"/>
        <end position="54"/>
    </location>
</feature>
<gene>
    <name evidence="3" type="ORF">AVEN_128986_1</name>
</gene>
<proteinExistence type="predicted"/>
<protein>
    <submittedName>
        <fullName evidence="3">Uncharacterized protein</fullName>
    </submittedName>
</protein>
<sequence length="103" mass="11699">METTWRNSKKKLSSDRSALINIANSLNEHTSLEKEDLRSKMETLEKTCSNLDLADAEFPAELRKIGNIEKNTSKPQPKLQKSNHDLNRNASTNSMNNSIQVQQ</sequence>
<evidence type="ECO:0000313" key="4">
    <source>
        <dbReference type="Proteomes" id="UP000499080"/>
    </source>
</evidence>
<evidence type="ECO:0000256" key="1">
    <source>
        <dbReference type="SAM" id="Coils"/>
    </source>
</evidence>
<dbReference type="Proteomes" id="UP000499080">
    <property type="component" value="Unassembled WGS sequence"/>
</dbReference>
<keyword evidence="1" id="KW-0175">Coiled coil</keyword>
<accession>A0A4Y2G9K2</accession>
<dbReference type="AlphaFoldDB" id="A0A4Y2G9K2"/>
<reference evidence="3 4" key="1">
    <citation type="journal article" date="2019" name="Sci. Rep.">
        <title>Orb-weaving spider Araneus ventricosus genome elucidates the spidroin gene catalogue.</title>
        <authorList>
            <person name="Kono N."/>
            <person name="Nakamura H."/>
            <person name="Ohtoshi R."/>
            <person name="Moran D.A.P."/>
            <person name="Shinohara A."/>
            <person name="Yoshida Y."/>
            <person name="Fujiwara M."/>
            <person name="Mori M."/>
            <person name="Tomita M."/>
            <person name="Arakawa K."/>
        </authorList>
    </citation>
    <scope>NUCLEOTIDE SEQUENCE [LARGE SCALE GENOMIC DNA]</scope>
</reference>